<sequence length="362" mass="41149">MSHSGDGLPIVEEATATTVVVGATTSLGGVTIDPFSQFSRSRPPSVHVASSSNDSSSSDELEGEDLEAKKRKEKMKAKIKKKATKLIKKRIKEESDKHPFFRYHQVPPNYLPPSSQYPSSQFQSVHLGKPPYFDGTDYPKWAYDMKTHLYGLHPSIWEVVVVGVTPPKNGMPIAEQAQDYFHNAQVVRVITNSLCAQEFNKVHYIEIAKVIWDTLKEAHEGIDQVREGKMDLIHEELEHFIMLEEETVMQMFDILMLLVSDIRTLGRMDWDDHKVTNKMLRAFTPMNPTLATMIRRDPSFKIKTPNQLLGEILHQELVERDVVKSLSMRMNVGSRTLAGSRHNRFRTNKVLSLDQFLSSGCL</sequence>
<evidence type="ECO:0000313" key="2">
    <source>
        <dbReference type="EnsemblPlants" id="KQL10725"/>
    </source>
</evidence>
<dbReference type="EnsemblPlants" id="KQL10725">
    <property type="protein sequence ID" value="KQL10725"/>
    <property type="gene ID" value="SETIT_008404mg"/>
</dbReference>
<accession>K3Y2I0</accession>
<dbReference type="HOGENOM" id="CLU_051270_0_0_1"/>
<organism evidence="2 3">
    <name type="scientific">Setaria italica</name>
    <name type="common">Foxtail millet</name>
    <name type="synonym">Panicum italicum</name>
    <dbReference type="NCBI Taxonomy" id="4555"/>
    <lineage>
        <taxon>Eukaryota</taxon>
        <taxon>Viridiplantae</taxon>
        <taxon>Streptophyta</taxon>
        <taxon>Embryophyta</taxon>
        <taxon>Tracheophyta</taxon>
        <taxon>Spermatophyta</taxon>
        <taxon>Magnoliopsida</taxon>
        <taxon>Liliopsida</taxon>
        <taxon>Poales</taxon>
        <taxon>Poaceae</taxon>
        <taxon>PACMAD clade</taxon>
        <taxon>Panicoideae</taxon>
        <taxon>Panicodae</taxon>
        <taxon>Paniceae</taxon>
        <taxon>Cenchrinae</taxon>
        <taxon>Setaria</taxon>
    </lineage>
</organism>
<dbReference type="InParanoid" id="K3Y2I0"/>
<dbReference type="EMBL" id="AGNK02002492">
    <property type="status" value="NOT_ANNOTATED_CDS"/>
    <property type="molecule type" value="Genomic_DNA"/>
</dbReference>
<reference evidence="3" key="1">
    <citation type="journal article" date="2012" name="Nat. Biotechnol.">
        <title>Reference genome sequence of the model plant Setaria.</title>
        <authorList>
            <person name="Bennetzen J.L."/>
            <person name="Schmutz J."/>
            <person name="Wang H."/>
            <person name="Percifield R."/>
            <person name="Hawkins J."/>
            <person name="Pontaroli A.C."/>
            <person name="Estep M."/>
            <person name="Feng L."/>
            <person name="Vaughn J.N."/>
            <person name="Grimwood J."/>
            <person name="Jenkins J."/>
            <person name="Barry K."/>
            <person name="Lindquist E."/>
            <person name="Hellsten U."/>
            <person name="Deshpande S."/>
            <person name="Wang X."/>
            <person name="Wu X."/>
            <person name="Mitros T."/>
            <person name="Triplett J."/>
            <person name="Yang X."/>
            <person name="Ye C.Y."/>
            <person name="Mauro-Herrera M."/>
            <person name="Wang L."/>
            <person name="Li P."/>
            <person name="Sharma M."/>
            <person name="Sharma R."/>
            <person name="Ronald P.C."/>
            <person name="Panaud O."/>
            <person name="Kellogg E.A."/>
            <person name="Brutnell T.P."/>
            <person name="Doust A.N."/>
            <person name="Tuskan G.A."/>
            <person name="Rokhsar D."/>
            <person name="Devos K.M."/>
        </authorList>
    </citation>
    <scope>NUCLEOTIDE SEQUENCE [LARGE SCALE GENOMIC DNA]</scope>
    <source>
        <strain evidence="3">cv. Yugu1</strain>
    </source>
</reference>
<reference evidence="2" key="2">
    <citation type="submission" date="2018-08" db="UniProtKB">
        <authorList>
            <consortium name="EnsemblPlants"/>
        </authorList>
    </citation>
    <scope>IDENTIFICATION</scope>
    <source>
        <strain evidence="2">Yugu1</strain>
    </source>
</reference>
<dbReference type="InterPro" id="IPR030513">
    <property type="entry name" value="Dehydrin_CS"/>
</dbReference>
<proteinExistence type="predicted"/>
<dbReference type="eggNOG" id="KOG0017">
    <property type="taxonomic scope" value="Eukaryota"/>
</dbReference>
<evidence type="ECO:0008006" key="4">
    <source>
        <dbReference type="Google" id="ProtNLM"/>
    </source>
</evidence>
<evidence type="ECO:0000313" key="3">
    <source>
        <dbReference type="Proteomes" id="UP000004995"/>
    </source>
</evidence>
<dbReference type="Proteomes" id="UP000004995">
    <property type="component" value="Unassembled WGS sequence"/>
</dbReference>
<dbReference type="Pfam" id="PF14223">
    <property type="entry name" value="Retrotran_gag_2"/>
    <property type="match status" value="1"/>
</dbReference>
<dbReference type="Gramene" id="KQL10725">
    <property type="protein sequence ID" value="KQL10725"/>
    <property type="gene ID" value="SETIT_008404mg"/>
</dbReference>
<dbReference type="PANTHER" id="PTHR35317:SF23">
    <property type="entry name" value="OS04G0629600 PROTEIN"/>
    <property type="match status" value="1"/>
</dbReference>
<feature type="compositionally biased region" description="Low complexity" evidence="1">
    <location>
        <begin position="34"/>
        <end position="56"/>
    </location>
</feature>
<dbReference type="STRING" id="4555.K3Y2I0"/>
<protein>
    <recommendedName>
        <fullName evidence="4">DUF4219 domain-containing protein</fullName>
    </recommendedName>
</protein>
<feature type="region of interest" description="Disordered" evidence="1">
    <location>
        <begin position="34"/>
        <end position="75"/>
    </location>
</feature>
<dbReference type="PROSITE" id="PS00315">
    <property type="entry name" value="DEHYDRIN_1"/>
    <property type="match status" value="1"/>
</dbReference>
<keyword evidence="3" id="KW-1185">Reference proteome</keyword>
<dbReference type="PANTHER" id="PTHR35317">
    <property type="entry name" value="OS04G0629600 PROTEIN"/>
    <property type="match status" value="1"/>
</dbReference>
<evidence type="ECO:0000256" key="1">
    <source>
        <dbReference type="SAM" id="MobiDB-lite"/>
    </source>
</evidence>
<name>K3Y2I0_SETIT</name>
<dbReference type="AlphaFoldDB" id="K3Y2I0"/>